<reference evidence="4 5" key="1">
    <citation type="journal article" date="2013" name="PLoS ONE">
        <title>Predicting the Proteins of Angomonas deanei, Strigomonas culicis and Their Respective Endosymbionts Reveals New Aspects of the Trypanosomatidae Family.</title>
        <authorList>
            <person name="Motta M.C."/>
            <person name="Martins A.C."/>
            <person name="de Souza S.S."/>
            <person name="Catta-Preta C.M."/>
            <person name="Silva R."/>
            <person name="Klein C.C."/>
            <person name="de Almeida L.G."/>
            <person name="de Lima Cunha O."/>
            <person name="Ciapina L.P."/>
            <person name="Brocchi M."/>
            <person name="Colabardini A.C."/>
            <person name="de Araujo Lima B."/>
            <person name="Machado C.R."/>
            <person name="de Almeida Soares C.M."/>
            <person name="Probst C.M."/>
            <person name="de Menezes C.B."/>
            <person name="Thompson C.E."/>
            <person name="Bartholomeu D.C."/>
            <person name="Gradia D.F."/>
            <person name="Pavoni D.P."/>
            <person name="Grisard E.C."/>
            <person name="Fantinatti-Garboggini F."/>
            <person name="Marchini F.K."/>
            <person name="Rodrigues-Luiz G.F."/>
            <person name="Wagner G."/>
            <person name="Goldman G.H."/>
            <person name="Fietto J.L."/>
            <person name="Elias M.C."/>
            <person name="Goldman M.H."/>
            <person name="Sagot M.F."/>
            <person name="Pereira M."/>
            <person name="Stoco P.H."/>
            <person name="de Mendonca-Neto R.P."/>
            <person name="Teixeira S.M."/>
            <person name="Maciel T.E."/>
            <person name="de Oliveira Mendes T.A."/>
            <person name="Urmenyi T.P."/>
            <person name="de Souza W."/>
            <person name="Schenkman S."/>
            <person name="de Vasconcelos A.T."/>
        </authorList>
    </citation>
    <scope>NUCLEOTIDE SEQUENCE [LARGE SCALE GENOMIC DNA]</scope>
</reference>
<name>S9URS9_9TRYP</name>
<keyword evidence="5" id="KW-1185">Reference proteome</keyword>
<dbReference type="PROSITE" id="PS50004">
    <property type="entry name" value="C2"/>
    <property type="match status" value="1"/>
</dbReference>
<evidence type="ECO:0000313" key="4">
    <source>
        <dbReference type="EMBL" id="EPY33622.1"/>
    </source>
</evidence>
<dbReference type="EMBL" id="ATMH01006118">
    <property type="protein sequence ID" value="EPY26711.1"/>
    <property type="molecule type" value="Genomic_DNA"/>
</dbReference>
<dbReference type="InterPro" id="IPR000008">
    <property type="entry name" value="C2_dom"/>
</dbReference>
<gene>
    <name evidence="4" type="ORF">STCU_02126</name>
    <name evidence="3" type="ORF">STCU_06118</name>
</gene>
<feature type="compositionally biased region" description="Low complexity" evidence="1">
    <location>
        <begin position="208"/>
        <end position="223"/>
    </location>
</feature>
<proteinExistence type="predicted"/>
<dbReference type="Pfam" id="PF00168">
    <property type="entry name" value="C2"/>
    <property type="match status" value="1"/>
</dbReference>
<dbReference type="EMBL" id="ATMH01002126">
    <property type="protein sequence ID" value="EPY33622.1"/>
    <property type="molecule type" value="Genomic_DNA"/>
</dbReference>
<evidence type="ECO:0000313" key="5">
    <source>
        <dbReference type="Proteomes" id="UP000015354"/>
    </source>
</evidence>
<feature type="compositionally biased region" description="Polar residues" evidence="1">
    <location>
        <begin position="187"/>
        <end position="198"/>
    </location>
</feature>
<dbReference type="OrthoDB" id="277477at2759"/>
<dbReference type="AlphaFoldDB" id="S9URS9"/>
<organism evidence="4 5">
    <name type="scientific">Strigomonas culicis</name>
    <dbReference type="NCBI Taxonomy" id="28005"/>
    <lineage>
        <taxon>Eukaryota</taxon>
        <taxon>Discoba</taxon>
        <taxon>Euglenozoa</taxon>
        <taxon>Kinetoplastea</taxon>
        <taxon>Metakinetoplastina</taxon>
        <taxon>Trypanosomatida</taxon>
        <taxon>Trypanosomatidae</taxon>
        <taxon>Strigomonadinae</taxon>
        <taxon>Strigomonas</taxon>
    </lineage>
</organism>
<evidence type="ECO:0000256" key="1">
    <source>
        <dbReference type="SAM" id="MobiDB-lite"/>
    </source>
</evidence>
<sequence length="256" mass="28218">MPVLDISVLNASNIQGVSSEKTFCVYVRLQGQAMRTKTVVGHNGIVVFNERFRFQYRPPRDNLSDDKNRLFVELWVKSTFSQSCVAVAWANMDQDFVQKRQVVLNMTGNFEGKSATVSVSLLPLDFGRSLPTEGPLPYNTVPMQMPPPTNLYNAPAPQPTYPPPLYSQPTPQPLGYSGPAEGVPLQQVASPYTTATYTPQPLPPQQQPNPCQAAPLPPQQHQCEAAPLPPYDASGRAGEGLPPPQYPSTIMRDRRN</sequence>
<accession>S9URS9</accession>
<dbReference type="Gene3D" id="2.60.40.150">
    <property type="entry name" value="C2 domain"/>
    <property type="match status" value="1"/>
</dbReference>
<dbReference type="InterPro" id="IPR035892">
    <property type="entry name" value="C2_domain_sf"/>
</dbReference>
<dbReference type="SUPFAM" id="SSF49562">
    <property type="entry name" value="C2 domain (Calcium/lipid-binding domain, CaLB)"/>
    <property type="match status" value="1"/>
</dbReference>
<feature type="region of interest" description="Disordered" evidence="1">
    <location>
        <begin position="135"/>
        <end position="256"/>
    </location>
</feature>
<protein>
    <recommendedName>
        <fullName evidence="2">C2 domain-containing protein</fullName>
    </recommendedName>
</protein>
<reference evidence="4" key="2">
    <citation type="submission" date="2013-03" db="EMBL/GenBank/DDBJ databases">
        <authorList>
            <person name="Motta M.C.M."/>
            <person name="Martins A.C.A."/>
            <person name="Preta C.M.C.C."/>
            <person name="Silva R."/>
            <person name="de Souza S.S."/>
            <person name="Klein C.C."/>
            <person name="de Almeida L.G.P."/>
            <person name="Cunha O.L."/>
            <person name="Colabardini A.C."/>
            <person name="Lima B.A."/>
            <person name="Machado C.R."/>
            <person name="Soares C.M.A."/>
            <person name="de Menezes C.B.A."/>
            <person name="Bartolomeu D.C."/>
            <person name="Grisard E.C."/>
            <person name="Fantinatti-Garboggini F."/>
            <person name="Rodrigues-Luiz G.F."/>
            <person name="Wagner G."/>
            <person name="Goldman G.H."/>
            <person name="Fietto J.L.R."/>
            <person name="Ciapina L.P."/>
            <person name="Brocchi M."/>
            <person name="Elias M.C."/>
            <person name="Goldman M.H.S."/>
            <person name="Sagot M.-F."/>
            <person name="Pereira M."/>
            <person name="Stoco P.H."/>
            <person name="Teixeira S.M.R."/>
            <person name="de Mendonca-Neto R.P."/>
            <person name="Maciel T.E.F."/>
            <person name="Mendes T.A.O."/>
            <person name="Urmenyi T.P."/>
            <person name="Teixeira M.M.G."/>
            <person name="de Camargo E.F.P."/>
            <person name="de Sousa W."/>
            <person name="Schenkman S."/>
            <person name="de Vasconcelos A.T.R."/>
        </authorList>
    </citation>
    <scope>NUCLEOTIDE SEQUENCE</scope>
</reference>
<feature type="domain" description="C2" evidence="2">
    <location>
        <begin position="1"/>
        <end position="107"/>
    </location>
</feature>
<evidence type="ECO:0000259" key="2">
    <source>
        <dbReference type="PROSITE" id="PS50004"/>
    </source>
</evidence>
<dbReference type="Proteomes" id="UP000015354">
    <property type="component" value="Unassembled WGS sequence"/>
</dbReference>
<evidence type="ECO:0000313" key="3">
    <source>
        <dbReference type="EMBL" id="EPY26711.1"/>
    </source>
</evidence>
<comment type="caution">
    <text evidence="4">The sequence shown here is derived from an EMBL/GenBank/DDBJ whole genome shotgun (WGS) entry which is preliminary data.</text>
</comment>
<feature type="compositionally biased region" description="Pro residues" evidence="1">
    <location>
        <begin position="156"/>
        <end position="172"/>
    </location>
</feature>